<evidence type="ECO:0000313" key="4">
    <source>
        <dbReference type="Proteomes" id="UP000765509"/>
    </source>
</evidence>
<comment type="caution">
    <text evidence="3">The sequence shown here is derived from an EMBL/GenBank/DDBJ whole genome shotgun (WGS) entry which is preliminary data.</text>
</comment>
<dbReference type="Proteomes" id="UP000765509">
    <property type="component" value="Unassembled WGS sequence"/>
</dbReference>
<organism evidence="3 4">
    <name type="scientific">Austropuccinia psidii MF-1</name>
    <dbReference type="NCBI Taxonomy" id="1389203"/>
    <lineage>
        <taxon>Eukaryota</taxon>
        <taxon>Fungi</taxon>
        <taxon>Dikarya</taxon>
        <taxon>Basidiomycota</taxon>
        <taxon>Pucciniomycotina</taxon>
        <taxon>Pucciniomycetes</taxon>
        <taxon>Pucciniales</taxon>
        <taxon>Sphaerophragmiaceae</taxon>
        <taxon>Austropuccinia</taxon>
    </lineage>
</organism>
<sequence length="178" mass="19464">MTKAPATPKISAGQRTPISDHKQRKSEANFYLAKALITSLETVPENQIILDCGSTHHMFSSTKFFLSLSDSTFIPVTTGNTNSSLMAVGVGKASLLCKIQPLSLDDCLYVPDLNCNLISLLALFKEKLTINCSDNSFSIESNNSTLLSGKIIKKLMHINYILPKAHLTTYKKDLAILA</sequence>
<name>A0A9Q3C263_9BASI</name>
<evidence type="ECO:0000259" key="2">
    <source>
        <dbReference type="Pfam" id="PF22936"/>
    </source>
</evidence>
<dbReference type="AlphaFoldDB" id="A0A9Q3C263"/>
<protein>
    <recommendedName>
        <fullName evidence="2">Retrovirus-related Pol polyprotein from transposon TNT 1-94-like beta-barrel domain-containing protein</fullName>
    </recommendedName>
</protein>
<keyword evidence="4" id="KW-1185">Reference proteome</keyword>
<gene>
    <name evidence="3" type="ORF">O181_014600</name>
</gene>
<reference evidence="3" key="1">
    <citation type="submission" date="2021-03" db="EMBL/GenBank/DDBJ databases">
        <title>Draft genome sequence of rust myrtle Austropuccinia psidii MF-1, a brazilian biotype.</title>
        <authorList>
            <person name="Quecine M.C."/>
            <person name="Pachon D.M.R."/>
            <person name="Bonatelli M.L."/>
            <person name="Correr F.H."/>
            <person name="Franceschini L.M."/>
            <person name="Leite T.F."/>
            <person name="Margarido G.R.A."/>
            <person name="Almeida C.A."/>
            <person name="Ferrarezi J.A."/>
            <person name="Labate C.A."/>
        </authorList>
    </citation>
    <scope>NUCLEOTIDE SEQUENCE</scope>
    <source>
        <strain evidence="3">MF-1</strain>
    </source>
</reference>
<dbReference type="EMBL" id="AVOT02003902">
    <property type="protein sequence ID" value="MBW0474885.1"/>
    <property type="molecule type" value="Genomic_DNA"/>
</dbReference>
<evidence type="ECO:0000313" key="3">
    <source>
        <dbReference type="EMBL" id="MBW0474885.1"/>
    </source>
</evidence>
<evidence type="ECO:0000256" key="1">
    <source>
        <dbReference type="SAM" id="MobiDB-lite"/>
    </source>
</evidence>
<accession>A0A9Q3C263</accession>
<proteinExistence type="predicted"/>
<dbReference type="InterPro" id="IPR054722">
    <property type="entry name" value="PolX-like_BBD"/>
</dbReference>
<dbReference type="Pfam" id="PF22936">
    <property type="entry name" value="Pol_BBD"/>
    <property type="match status" value="1"/>
</dbReference>
<feature type="region of interest" description="Disordered" evidence="1">
    <location>
        <begin position="1"/>
        <end position="23"/>
    </location>
</feature>
<dbReference type="OrthoDB" id="3251181at2759"/>
<feature type="domain" description="Retrovirus-related Pol polyprotein from transposon TNT 1-94-like beta-barrel" evidence="2">
    <location>
        <begin position="49"/>
        <end position="125"/>
    </location>
</feature>